<accession>A8ML96</accession>
<dbReference type="OrthoDB" id="2200485at2"/>
<organism evidence="2 3">
    <name type="scientific">Alkaliphilus oremlandii (strain OhILAs)</name>
    <name type="common">Clostridium oremlandii (strain OhILAs)</name>
    <dbReference type="NCBI Taxonomy" id="350688"/>
    <lineage>
        <taxon>Bacteria</taxon>
        <taxon>Bacillati</taxon>
        <taxon>Bacillota</taxon>
        <taxon>Clostridia</taxon>
        <taxon>Peptostreptococcales</taxon>
        <taxon>Natronincolaceae</taxon>
        <taxon>Alkaliphilus</taxon>
    </lineage>
</organism>
<dbReference type="KEGG" id="aoe:Clos_0351"/>
<dbReference type="Proteomes" id="UP000000269">
    <property type="component" value="Chromosome"/>
</dbReference>
<reference evidence="3" key="1">
    <citation type="submission" date="2007-10" db="EMBL/GenBank/DDBJ databases">
        <title>Complete genome of Alkaliphilus oremlandii OhILAs.</title>
        <authorList>
            <person name="Copeland A."/>
            <person name="Lucas S."/>
            <person name="Lapidus A."/>
            <person name="Barry K."/>
            <person name="Detter J.C."/>
            <person name="Glavina del Rio T."/>
            <person name="Hammon N."/>
            <person name="Israni S."/>
            <person name="Dalin E."/>
            <person name="Tice H."/>
            <person name="Pitluck S."/>
            <person name="Chain P."/>
            <person name="Malfatti S."/>
            <person name="Shin M."/>
            <person name="Vergez L."/>
            <person name="Schmutz J."/>
            <person name="Larimer F."/>
            <person name="Land M."/>
            <person name="Hauser L."/>
            <person name="Kyrpides N."/>
            <person name="Mikhailova N."/>
            <person name="Stolz J.F."/>
            <person name="Dawson A."/>
            <person name="Fisher E."/>
            <person name="Crable B."/>
            <person name="Perera E."/>
            <person name="Lisak J."/>
            <person name="Ranganathan M."/>
            <person name="Basu P."/>
            <person name="Richardson P."/>
        </authorList>
    </citation>
    <scope>NUCLEOTIDE SEQUENCE [LARGE SCALE GENOMIC DNA]</scope>
    <source>
        <strain evidence="3">OhILAs</strain>
    </source>
</reference>
<sequence>MKYDCDEIMIKTALDTIETPTYNMNFEVEKKIKTRDSRKYLNQSKFMIVSLSLFLILSVSVAAATMDSFNRLISMVSPEIALLLQPIGVISEEDGIKVEVVGAFHDDEMAVVYFTMQDLVGDRVDETLDIYDYSFSGARMFNIQLVHYDEITKTATLRMEANGGKKLSGKKVSFLIRSFLSDKTTFDEVDMGINLLEIQQTNAFQRVPLNMNNIPGGGGPDLDLYGELKEKGIIDVLKTDEMKIQLPNMDFMYISNIGYIDEYLHIQIKWSGDGVDDHGYLYFVDALGNKIYYNASVTFGADELGNTVYGSEYVEYIFDMSSIHADEVRLEGNFVSDNKYTEGSWKTTFKLESAEEKRVNCSLQSDTWKIHKVSVSPIGITFEGNGEVDDLQEISPSITMMDGSVQTFHGSRSYAEDHEFRLKFVSDTPLDISKIKSITIDGQVIML</sequence>
<keyword evidence="3" id="KW-1185">Reference proteome</keyword>
<evidence type="ECO:0000256" key="1">
    <source>
        <dbReference type="SAM" id="Phobius"/>
    </source>
</evidence>
<dbReference type="RefSeq" id="WP_012158228.1">
    <property type="nucleotide sequence ID" value="NC_009922.1"/>
</dbReference>
<gene>
    <name evidence="2" type="ordered locus">Clos_0351</name>
</gene>
<keyword evidence="1" id="KW-0812">Transmembrane</keyword>
<keyword evidence="1" id="KW-0472">Membrane</keyword>
<evidence type="ECO:0000313" key="3">
    <source>
        <dbReference type="Proteomes" id="UP000000269"/>
    </source>
</evidence>
<dbReference type="STRING" id="350688.Clos_0351"/>
<proteinExistence type="predicted"/>
<protein>
    <recommendedName>
        <fullName evidence="4">DUF4179 domain-containing protein</fullName>
    </recommendedName>
</protein>
<name>A8ML96_ALKOO</name>
<dbReference type="eggNOG" id="ENOG502ZAZT">
    <property type="taxonomic scope" value="Bacteria"/>
</dbReference>
<feature type="transmembrane region" description="Helical" evidence="1">
    <location>
        <begin position="46"/>
        <end position="66"/>
    </location>
</feature>
<dbReference type="EMBL" id="CP000853">
    <property type="protein sequence ID" value="ABW17913.1"/>
    <property type="molecule type" value="Genomic_DNA"/>
</dbReference>
<evidence type="ECO:0008006" key="4">
    <source>
        <dbReference type="Google" id="ProtNLM"/>
    </source>
</evidence>
<keyword evidence="1" id="KW-1133">Transmembrane helix</keyword>
<dbReference type="HOGENOM" id="CLU_050358_0_0_9"/>
<dbReference type="AlphaFoldDB" id="A8ML96"/>
<evidence type="ECO:0000313" key="2">
    <source>
        <dbReference type="EMBL" id="ABW17913.1"/>
    </source>
</evidence>